<dbReference type="AlphaFoldDB" id="A0A0F7TYQ4"/>
<dbReference type="InterPro" id="IPR009057">
    <property type="entry name" value="Homeodomain-like_sf"/>
</dbReference>
<feature type="region of interest" description="Disordered" evidence="1">
    <location>
        <begin position="194"/>
        <end position="236"/>
    </location>
</feature>
<feature type="region of interest" description="Disordered" evidence="1">
    <location>
        <begin position="1"/>
        <end position="20"/>
    </location>
</feature>
<accession>A0A0F7TYQ4</accession>
<evidence type="ECO:0000259" key="2">
    <source>
        <dbReference type="PROSITE" id="PS50090"/>
    </source>
</evidence>
<evidence type="ECO:0000256" key="1">
    <source>
        <dbReference type="SAM" id="MobiDB-lite"/>
    </source>
</evidence>
<dbReference type="OrthoDB" id="2143914at2759"/>
<dbReference type="STRING" id="104259.A0A0F7TYQ4"/>
<feature type="compositionally biased region" description="Polar residues" evidence="1">
    <location>
        <begin position="223"/>
        <end position="236"/>
    </location>
</feature>
<feature type="compositionally biased region" description="Basic and acidic residues" evidence="1">
    <location>
        <begin position="1"/>
        <end position="10"/>
    </location>
</feature>
<proteinExistence type="predicted"/>
<protein>
    <recommendedName>
        <fullName evidence="2">Myb-like domain-containing protein</fullName>
    </recommendedName>
</protein>
<gene>
    <name evidence="3" type="ORF">PMG11_10366</name>
</gene>
<dbReference type="PROSITE" id="PS50090">
    <property type="entry name" value="MYB_LIKE"/>
    <property type="match status" value="1"/>
</dbReference>
<name>A0A0F7TYQ4_PENBI</name>
<dbReference type="Gene3D" id="1.10.10.60">
    <property type="entry name" value="Homeodomain-like"/>
    <property type="match status" value="1"/>
</dbReference>
<evidence type="ECO:0000313" key="4">
    <source>
        <dbReference type="Proteomes" id="UP000042958"/>
    </source>
</evidence>
<feature type="compositionally biased region" description="Polar residues" evidence="1">
    <location>
        <begin position="39"/>
        <end position="58"/>
    </location>
</feature>
<feature type="compositionally biased region" description="Basic and acidic residues" evidence="1">
    <location>
        <begin position="194"/>
        <end position="203"/>
    </location>
</feature>
<feature type="domain" description="Myb-like" evidence="2">
    <location>
        <begin position="337"/>
        <end position="391"/>
    </location>
</feature>
<dbReference type="EMBL" id="CDHK01000012">
    <property type="protein sequence ID" value="CEJ61849.1"/>
    <property type="molecule type" value="Genomic_DNA"/>
</dbReference>
<reference evidence="4" key="1">
    <citation type="journal article" date="2015" name="Genome Announc.">
        <title>Draft genome sequence of the fungus Penicillium brasilianum MG11.</title>
        <authorList>
            <person name="Horn F."/>
            <person name="Linde J."/>
            <person name="Mattern D.J."/>
            <person name="Walther G."/>
            <person name="Guthke R."/>
            <person name="Brakhage A.A."/>
            <person name="Valiante V."/>
        </authorList>
    </citation>
    <scope>NUCLEOTIDE SEQUENCE [LARGE SCALE GENOMIC DNA]</scope>
    <source>
        <strain evidence="4">MG11</strain>
    </source>
</reference>
<sequence length="402" mass="44183">MSSDSFRLESFRPWNPFQDKAQPLRDSVDICRYPSPVSITATSLPSNSTNSASKNPNVHSHKSERHPLPPRPPVEVCLNDSLPQESNTQHQHHPAVEDQISCINPGVEAFDFNDILHLQDLPSSGDEDHPINCDNLGPESQCPLNFESGDLGLACTTSQQSQVGKAGSSGLASECCDPTIDPAILDDYHFQDMEPTPARKETSDVVAPSRSLGKSVRGRGMRPNSQRAMKPGRQQSKISKVAVVVDNRHMNRTGRSARASGPVKMSFSILRDQFSSLPVEERLQFLSWLFEGALSHCVSTRANPDTASVSGCISSQAVDLTDEYDHSGSSTELVDAQPTRKGLPWSMEENCLLVSLREEQNLAWSEVTRLFAKKFPGRSKGSLQVYWSTTLKKQRLSLADAA</sequence>
<evidence type="ECO:0000313" key="3">
    <source>
        <dbReference type="EMBL" id="CEJ61849.1"/>
    </source>
</evidence>
<dbReference type="InterPro" id="IPR001005">
    <property type="entry name" value="SANT/Myb"/>
</dbReference>
<feature type="region of interest" description="Disordered" evidence="1">
    <location>
        <begin position="39"/>
        <end position="95"/>
    </location>
</feature>
<organism evidence="3 4">
    <name type="scientific">Penicillium brasilianum</name>
    <dbReference type="NCBI Taxonomy" id="104259"/>
    <lineage>
        <taxon>Eukaryota</taxon>
        <taxon>Fungi</taxon>
        <taxon>Dikarya</taxon>
        <taxon>Ascomycota</taxon>
        <taxon>Pezizomycotina</taxon>
        <taxon>Eurotiomycetes</taxon>
        <taxon>Eurotiomycetidae</taxon>
        <taxon>Eurotiales</taxon>
        <taxon>Aspergillaceae</taxon>
        <taxon>Penicillium</taxon>
    </lineage>
</organism>
<keyword evidence="4" id="KW-1185">Reference proteome</keyword>
<dbReference type="SUPFAM" id="SSF46689">
    <property type="entry name" value="Homeodomain-like"/>
    <property type="match status" value="1"/>
</dbReference>
<dbReference type="Proteomes" id="UP000042958">
    <property type="component" value="Unassembled WGS sequence"/>
</dbReference>